<comment type="similarity">
    <text evidence="3">Belongs to the bacterial sugar transferase family.</text>
</comment>
<accession>A0A839V524</accession>
<protein>
    <submittedName>
        <fullName evidence="13">Exopolysaccharide biosynthesis polyprenyl glycosylphosphotransferase</fullName>
    </submittedName>
    <submittedName>
        <fullName evidence="12">Undecaprenyl-phosphate galactose phosphotransferase</fullName>
        <ecNumber evidence="12">2.7.8.6</ecNumber>
    </submittedName>
</protein>
<feature type="transmembrane region" description="Helical" evidence="10">
    <location>
        <begin position="80"/>
        <end position="99"/>
    </location>
</feature>
<dbReference type="Pfam" id="PF02397">
    <property type="entry name" value="Bac_transf"/>
    <property type="match status" value="1"/>
</dbReference>
<comment type="subcellular location">
    <subcellularLocation>
        <location evidence="2">Cell membrane</location>
    </subcellularLocation>
    <subcellularLocation>
        <location evidence="1">Membrane</location>
        <topology evidence="1">Multi-pass membrane protein</topology>
    </subcellularLocation>
</comment>
<feature type="transmembrane region" description="Helical" evidence="10">
    <location>
        <begin position="141"/>
        <end position="159"/>
    </location>
</feature>
<keyword evidence="5 12" id="KW-0808">Transferase</keyword>
<dbReference type="PANTHER" id="PTHR30576:SF4">
    <property type="entry name" value="UNDECAPRENYL-PHOSPHATE GALACTOSE PHOSPHOTRANSFERASE"/>
    <property type="match status" value="1"/>
</dbReference>
<dbReference type="AlphaFoldDB" id="A0A839V524"/>
<dbReference type="Proteomes" id="UP000557688">
    <property type="component" value="Unassembled WGS sequence"/>
</dbReference>
<evidence type="ECO:0000256" key="2">
    <source>
        <dbReference type="ARBA" id="ARBA00004236"/>
    </source>
</evidence>
<dbReference type="RefSeq" id="WP_176623415.1">
    <property type="nucleotide sequence ID" value="NZ_JABXXQ010000108.1"/>
</dbReference>
<proteinExistence type="inferred from homology"/>
<feature type="transmembrane region" description="Helical" evidence="10">
    <location>
        <begin position="34"/>
        <end position="60"/>
    </location>
</feature>
<dbReference type="GO" id="GO:0000271">
    <property type="term" value="P:polysaccharide biosynthetic process"/>
    <property type="evidence" value="ECO:0007669"/>
    <property type="project" value="UniProtKB-KW"/>
</dbReference>
<organism evidence="12 14">
    <name type="scientific">Endobacter medicaginis</name>
    <dbReference type="NCBI Taxonomy" id="1181271"/>
    <lineage>
        <taxon>Bacteria</taxon>
        <taxon>Pseudomonadati</taxon>
        <taxon>Pseudomonadota</taxon>
        <taxon>Alphaproteobacteria</taxon>
        <taxon>Acetobacterales</taxon>
        <taxon>Acetobacteraceae</taxon>
        <taxon>Endobacter</taxon>
    </lineage>
</organism>
<evidence type="ECO:0000313" key="15">
    <source>
        <dbReference type="Proteomes" id="UP000565205"/>
    </source>
</evidence>
<name>A0A839V524_9PROT</name>
<evidence type="ECO:0000313" key="14">
    <source>
        <dbReference type="Proteomes" id="UP000557688"/>
    </source>
</evidence>
<reference evidence="13 15" key="1">
    <citation type="submission" date="2020-06" db="EMBL/GenBank/DDBJ databases">
        <title>Description of novel acetic acid bacteria.</title>
        <authorList>
            <person name="Sombolestani A."/>
        </authorList>
    </citation>
    <scope>NUCLEOTIDE SEQUENCE [LARGE SCALE GENOMIC DNA]</scope>
    <source>
        <strain evidence="13 15">LMG 26838</strain>
    </source>
</reference>
<keyword evidence="6 10" id="KW-0812">Transmembrane</keyword>
<evidence type="ECO:0000313" key="13">
    <source>
        <dbReference type="EMBL" id="NVN30138.1"/>
    </source>
</evidence>
<evidence type="ECO:0000256" key="7">
    <source>
        <dbReference type="ARBA" id="ARBA00022989"/>
    </source>
</evidence>
<sequence length="496" mass="54448">MRITGADFLHSGKAGAGSWSRPAQPSRTHLGGMALSGTVLAGAGLAVADLGALVAGLAIARGVTEVLHHVLGTDRGDDQQMAMAILYQMMILAGVMVYLGSCGHYRDRPPFWSALQQVVRAATCALLVAALVGFSTRTTNMHLFLLLPWLLFPLTSTVLRAGVKHVAHRLGIWQIPVLMIAEPTVADHLLEVFSGEGTAGFRVVGRISPDVWLEQSQGRAGRDVLRSYGVQRVVIGVAFGAPASRDLLRCVTRTGVPFTVIPQDSDLPVLGCSQMAFFSHDTLVLNYRNNLERPLLRGIKIALDLGLASAMMLVLLPVFAVLALLVRLDGGPAMFGHERIGLNGRTFRCLKFRSMVPNAAEVLRELLERDPQAAEEWKRTQKLGRDPRVTRVGQFLRKTSLDELPQLINVLRLEMSLVGPRPIVPAEEIHYGDEIAYYRSARPGITGLWQVSGRSDTSYPRRVQLDSWYVRNWSVWHDVAILMKTLPAVLLQRGAR</sequence>
<evidence type="ECO:0000256" key="3">
    <source>
        <dbReference type="ARBA" id="ARBA00006464"/>
    </source>
</evidence>
<feature type="transmembrane region" description="Helical" evidence="10">
    <location>
        <begin position="301"/>
        <end position="326"/>
    </location>
</feature>
<evidence type="ECO:0000256" key="6">
    <source>
        <dbReference type="ARBA" id="ARBA00022692"/>
    </source>
</evidence>
<evidence type="ECO:0000256" key="5">
    <source>
        <dbReference type="ARBA" id="ARBA00022679"/>
    </source>
</evidence>
<dbReference type="PANTHER" id="PTHR30576">
    <property type="entry name" value="COLANIC BIOSYNTHESIS UDP-GLUCOSE LIPID CARRIER TRANSFERASE"/>
    <property type="match status" value="1"/>
</dbReference>
<keyword evidence="9" id="KW-0270">Exopolysaccharide synthesis</keyword>
<keyword evidence="7 10" id="KW-1133">Transmembrane helix</keyword>
<evidence type="ECO:0000256" key="1">
    <source>
        <dbReference type="ARBA" id="ARBA00004141"/>
    </source>
</evidence>
<dbReference type="GO" id="GO:0047360">
    <property type="term" value="F:undecaprenyl-phosphate galactose phosphotransferase activity"/>
    <property type="evidence" value="ECO:0007669"/>
    <property type="project" value="UniProtKB-EC"/>
</dbReference>
<dbReference type="EMBL" id="JABXXQ010000108">
    <property type="protein sequence ID" value="NVN30138.1"/>
    <property type="molecule type" value="Genomic_DNA"/>
</dbReference>
<feature type="domain" description="Bacterial sugar transferase" evidence="11">
    <location>
        <begin position="300"/>
        <end position="490"/>
    </location>
</feature>
<reference evidence="12 14" key="2">
    <citation type="submission" date="2020-08" db="EMBL/GenBank/DDBJ databases">
        <title>Genomic Encyclopedia of Type Strains, Phase III (KMG-III): the genomes of soil and plant-associated and newly described type strains.</title>
        <authorList>
            <person name="Whitman W."/>
        </authorList>
    </citation>
    <scope>NUCLEOTIDE SEQUENCE [LARGE SCALE GENOMIC DNA]</scope>
    <source>
        <strain evidence="12 14">CECT 8088</strain>
    </source>
</reference>
<dbReference type="EMBL" id="JACHXV010000009">
    <property type="protein sequence ID" value="MBB3174642.1"/>
    <property type="molecule type" value="Genomic_DNA"/>
</dbReference>
<keyword evidence="8 10" id="KW-0472">Membrane</keyword>
<keyword evidence="14" id="KW-1185">Reference proteome</keyword>
<evidence type="ECO:0000256" key="10">
    <source>
        <dbReference type="SAM" id="Phobius"/>
    </source>
</evidence>
<evidence type="ECO:0000259" key="11">
    <source>
        <dbReference type="Pfam" id="PF02397"/>
    </source>
</evidence>
<dbReference type="Proteomes" id="UP000565205">
    <property type="component" value="Unassembled WGS sequence"/>
</dbReference>
<dbReference type="InterPro" id="IPR017475">
    <property type="entry name" value="EPS_sugar_tfrase"/>
</dbReference>
<evidence type="ECO:0000256" key="8">
    <source>
        <dbReference type="ARBA" id="ARBA00023136"/>
    </source>
</evidence>
<comment type="caution">
    <text evidence="12">The sequence shown here is derived from an EMBL/GenBank/DDBJ whole genome shotgun (WGS) entry which is preliminary data.</text>
</comment>
<dbReference type="GO" id="GO:0005886">
    <property type="term" value="C:plasma membrane"/>
    <property type="evidence" value="ECO:0007669"/>
    <property type="project" value="UniProtKB-SubCell"/>
</dbReference>
<evidence type="ECO:0000313" key="12">
    <source>
        <dbReference type="EMBL" id="MBB3174642.1"/>
    </source>
</evidence>
<feature type="transmembrane region" description="Helical" evidence="10">
    <location>
        <begin position="111"/>
        <end position="135"/>
    </location>
</feature>
<evidence type="ECO:0000256" key="4">
    <source>
        <dbReference type="ARBA" id="ARBA00022475"/>
    </source>
</evidence>
<dbReference type="NCBIfam" id="TIGR03025">
    <property type="entry name" value="EPS_sugtrans"/>
    <property type="match status" value="1"/>
</dbReference>
<evidence type="ECO:0000256" key="9">
    <source>
        <dbReference type="ARBA" id="ARBA00023169"/>
    </source>
</evidence>
<gene>
    <name evidence="12" type="ORF">FHR90_002487</name>
    <name evidence="13" type="ORF">HUK83_07295</name>
</gene>
<keyword evidence="4" id="KW-1003">Cell membrane</keyword>
<dbReference type="InterPro" id="IPR003362">
    <property type="entry name" value="Bact_transf"/>
</dbReference>
<dbReference type="EC" id="2.7.8.6" evidence="12"/>